<comment type="caution">
    <text evidence="2">The sequence shown here is derived from an EMBL/GenBank/DDBJ whole genome shotgun (WGS) entry which is preliminary data.</text>
</comment>
<dbReference type="Proteomes" id="UP001050691">
    <property type="component" value="Unassembled WGS sequence"/>
</dbReference>
<feature type="region of interest" description="Disordered" evidence="1">
    <location>
        <begin position="202"/>
        <end position="231"/>
    </location>
</feature>
<evidence type="ECO:0000313" key="3">
    <source>
        <dbReference type="Proteomes" id="UP001050691"/>
    </source>
</evidence>
<feature type="compositionally biased region" description="Low complexity" evidence="1">
    <location>
        <begin position="1"/>
        <end position="20"/>
    </location>
</feature>
<proteinExistence type="predicted"/>
<keyword evidence="3" id="KW-1185">Reference proteome</keyword>
<feature type="compositionally biased region" description="Pro residues" evidence="1">
    <location>
        <begin position="345"/>
        <end position="359"/>
    </location>
</feature>
<protein>
    <submittedName>
        <fullName evidence="2">Uncharacterized protein</fullName>
    </submittedName>
</protein>
<feature type="compositionally biased region" description="Polar residues" evidence="1">
    <location>
        <begin position="368"/>
        <end position="386"/>
    </location>
</feature>
<dbReference type="SUPFAM" id="SSF101447">
    <property type="entry name" value="Formin homology 2 domain (FH2 domain)"/>
    <property type="match status" value="1"/>
</dbReference>
<feature type="compositionally biased region" description="Polar residues" evidence="1">
    <location>
        <begin position="321"/>
        <end position="338"/>
    </location>
</feature>
<evidence type="ECO:0000256" key="1">
    <source>
        <dbReference type="SAM" id="MobiDB-lite"/>
    </source>
</evidence>
<evidence type="ECO:0000313" key="2">
    <source>
        <dbReference type="EMBL" id="GJJ11750.1"/>
    </source>
</evidence>
<feature type="region of interest" description="Disordered" evidence="1">
    <location>
        <begin position="1"/>
        <end position="78"/>
    </location>
</feature>
<dbReference type="AlphaFoldDB" id="A0AAV5AFS5"/>
<dbReference type="EMBL" id="BPWL01000007">
    <property type="protein sequence ID" value="GJJ11750.1"/>
    <property type="molecule type" value="Genomic_DNA"/>
</dbReference>
<sequence>MKTQPQSRIAQSSRIQQPSSDNDSEMDNHSVIVISDDSEDEPEPQNTDGKSADSDCESLFGDREYIPRDPFSTSTPPLVLKSPLQSPITLPLSNTGKSSTSTVVTSNGIPDRVQISRKIFFDNGTGKKIVSLKKSKTIFTYELISPRTQQRSSPSVDKHFINGHSHPDTGTRDTHGPGTASVVERTRTPDMILPAIEVLNDLPDYDDEGSDVEGEIDELEPSSRISTPPPPPLAPPFQLEIQTDPANLNENVNINQDVEMAEPEPQLEASVSPSAAPTMMIQKQHNDSVIMDVNTDDESLYVTHDHVIDPSTFVPISHHLQQNSTSLKPTPEDTNIPHTSQTQPSSPPPLPPPPPPPPSSTLTPTSAPRPQTDINPQMEQQTQAPDSTLSSTTPTSPQNLFQHTSPRISPRRATEAIPRGFLNSRSRPRLDISIPKPLPPPPSVRSESPPLNLNFPRFSLRLENDKILPLHIKDDRDSVFNQFLEQRSKTSPTSLSVYGYYLQNDYIKFVKSKSTNVAIGYGRLWLDDNTESHLRQHWTSLRNDLNSKPLCLISLLPTGDEAFIIFSSLNYEFRDSINADKRSMGYRDTGLTIARVRLSPHDLPFARQYRNNPSD</sequence>
<feature type="compositionally biased region" description="Acidic residues" evidence="1">
    <location>
        <begin position="203"/>
        <end position="220"/>
    </location>
</feature>
<feature type="compositionally biased region" description="Polar residues" evidence="1">
    <location>
        <begin position="398"/>
        <end position="407"/>
    </location>
</feature>
<feature type="region of interest" description="Disordered" evidence="1">
    <location>
        <begin position="321"/>
        <end position="450"/>
    </location>
</feature>
<feature type="compositionally biased region" description="Low complexity" evidence="1">
    <location>
        <begin position="387"/>
        <end position="397"/>
    </location>
</feature>
<gene>
    <name evidence="2" type="ORF">Clacol_005988</name>
</gene>
<reference evidence="2" key="1">
    <citation type="submission" date="2021-10" db="EMBL/GenBank/DDBJ databases">
        <title>De novo Genome Assembly of Clathrus columnatus (Basidiomycota, Fungi) Using Illumina and Nanopore Sequence Data.</title>
        <authorList>
            <person name="Ogiso-Tanaka E."/>
            <person name="Itagaki H."/>
            <person name="Hosoya T."/>
            <person name="Hosaka K."/>
        </authorList>
    </citation>
    <scope>NUCLEOTIDE SEQUENCE</scope>
    <source>
        <strain evidence="2">MO-923</strain>
    </source>
</reference>
<accession>A0AAV5AFS5</accession>
<name>A0AAV5AFS5_9AGAM</name>
<organism evidence="2 3">
    <name type="scientific">Clathrus columnatus</name>
    <dbReference type="NCBI Taxonomy" id="1419009"/>
    <lineage>
        <taxon>Eukaryota</taxon>
        <taxon>Fungi</taxon>
        <taxon>Dikarya</taxon>
        <taxon>Basidiomycota</taxon>
        <taxon>Agaricomycotina</taxon>
        <taxon>Agaricomycetes</taxon>
        <taxon>Phallomycetidae</taxon>
        <taxon>Phallales</taxon>
        <taxon>Clathraceae</taxon>
        <taxon>Clathrus</taxon>
    </lineage>
</organism>